<dbReference type="Proteomes" id="UP000011116">
    <property type="component" value="Chromosome 7H"/>
</dbReference>
<keyword evidence="4" id="KW-1185">Reference proteome</keyword>
<sequence length="211" mass="23453">MSRRRSRGGEKRMDAAIDHFAIMGYRSADVRSVVNRLLRDVYGKDGWPFLEDSCYHVVQEALFEMQEEQDKLQLQAVPPPQQQEEDGDGGGDDDHDDDEAQQQEAAMMEPPSENAMPIVMVDSEAQPSKTVLAVEQAGEPSKTVLAVEQAGEVIPMNMDPPACRAGPTHPSSAGTSRTRRPCYGWISESESDSDYEEYLARQRNQAHVPAM</sequence>
<accession>A0A8I6Z6Y0</accession>
<dbReference type="Gramene" id="HORVU.MOREX.r2.7HG0615790.1">
    <property type="protein sequence ID" value="HORVU.MOREX.r2.7HG0615790.1"/>
    <property type="gene ID" value="HORVU.MOREX.r2.7HG0615790"/>
</dbReference>
<reference evidence="3" key="3">
    <citation type="submission" date="2022-01" db="UniProtKB">
        <authorList>
            <consortium name="EnsemblPlants"/>
        </authorList>
    </citation>
    <scope>IDENTIFICATION</scope>
    <source>
        <strain evidence="3">subsp. vulgare</strain>
    </source>
</reference>
<feature type="compositionally biased region" description="Acidic residues" evidence="1">
    <location>
        <begin position="83"/>
        <end position="101"/>
    </location>
</feature>
<dbReference type="Gene3D" id="1.10.8.850">
    <property type="entry name" value="Histone-lysine N methyltransferase , C-terminal domain-like"/>
    <property type="match status" value="1"/>
</dbReference>
<dbReference type="Pfam" id="PF10440">
    <property type="entry name" value="WIYLD"/>
    <property type="match status" value="1"/>
</dbReference>
<feature type="region of interest" description="Disordered" evidence="1">
    <location>
        <begin position="69"/>
        <end position="112"/>
    </location>
</feature>
<dbReference type="AlphaFoldDB" id="A0A8I6Z6Y0"/>
<feature type="domain" description="WIYLD" evidence="2">
    <location>
        <begin position="9"/>
        <end position="68"/>
    </location>
</feature>
<evidence type="ECO:0000313" key="4">
    <source>
        <dbReference type="Proteomes" id="UP000011116"/>
    </source>
</evidence>
<gene>
    <name evidence="3" type="primary">LOC123410989</name>
</gene>
<dbReference type="EnsemblPlants" id="HORVU.MOREX.r3.7HG0742620.1">
    <property type="protein sequence ID" value="HORVU.MOREX.r3.7HG0742620.1"/>
    <property type="gene ID" value="HORVU.MOREX.r3.7HG0742620"/>
</dbReference>
<dbReference type="OrthoDB" id="1898570at2759"/>
<dbReference type="PANTHER" id="PTHR34271">
    <property type="entry name" value="NUCLEOLAR HISTONE METHYLTRANSFERASE-RELATED PROTEIN"/>
    <property type="match status" value="1"/>
</dbReference>
<dbReference type="Gramene" id="HORVU.MOREX.r3.7HG0742620.1">
    <property type="protein sequence ID" value="HORVU.MOREX.r3.7HG0742620.1"/>
    <property type="gene ID" value="HORVU.MOREX.r3.7HG0742620"/>
</dbReference>
<evidence type="ECO:0000259" key="2">
    <source>
        <dbReference type="Pfam" id="PF10440"/>
    </source>
</evidence>
<dbReference type="KEGG" id="hvg:123410989"/>
<dbReference type="InterPro" id="IPR043017">
    <property type="entry name" value="WIYLD_dom_sf"/>
</dbReference>
<name>A0A8I6Z6Y0_HORVV</name>
<feature type="region of interest" description="Disordered" evidence="1">
    <location>
        <begin position="160"/>
        <end position="180"/>
    </location>
</feature>
<reference evidence="4" key="1">
    <citation type="journal article" date="2012" name="Nature">
        <title>A physical, genetic and functional sequence assembly of the barley genome.</title>
        <authorList>
            <consortium name="The International Barley Genome Sequencing Consortium"/>
            <person name="Mayer K.F."/>
            <person name="Waugh R."/>
            <person name="Brown J.W."/>
            <person name="Schulman A."/>
            <person name="Langridge P."/>
            <person name="Platzer M."/>
            <person name="Fincher G.B."/>
            <person name="Muehlbauer G.J."/>
            <person name="Sato K."/>
            <person name="Close T.J."/>
            <person name="Wise R.P."/>
            <person name="Stein N."/>
        </authorList>
    </citation>
    <scope>NUCLEOTIDE SEQUENCE [LARGE SCALE GENOMIC DNA]</scope>
    <source>
        <strain evidence="4">cv. Morex</strain>
    </source>
</reference>
<evidence type="ECO:0000313" key="3">
    <source>
        <dbReference type="EnsemblPlants" id="HORVU.MOREX.r3.7HG0742620.1"/>
    </source>
</evidence>
<organism evidence="3 4">
    <name type="scientific">Hordeum vulgare subsp. vulgare</name>
    <name type="common">Domesticated barley</name>
    <dbReference type="NCBI Taxonomy" id="112509"/>
    <lineage>
        <taxon>Eukaryota</taxon>
        <taxon>Viridiplantae</taxon>
        <taxon>Streptophyta</taxon>
        <taxon>Embryophyta</taxon>
        <taxon>Tracheophyta</taxon>
        <taxon>Spermatophyta</taxon>
        <taxon>Magnoliopsida</taxon>
        <taxon>Liliopsida</taxon>
        <taxon>Poales</taxon>
        <taxon>Poaceae</taxon>
        <taxon>BOP clade</taxon>
        <taxon>Pooideae</taxon>
        <taxon>Triticodae</taxon>
        <taxon>Triticeae</taxon>
        <taxon>Hordeinae</taxon>
        <taxon>Hordeum</taxon>
    </lineage>
</organism>
<dbReference type="InterPro" id="IPR018848">
    <property type="entry name" value="WIYLD_domain"/>
</dbReference>
<evidence type="ECO:0000256" key="1">
    <source>
        <dbReference type="SAM" id="MobiDB-lite"/>
    </source>
</evidence>
<proteinExistence type="predicted"/>
<dbReference type="GeneID" id="123410989"/>
<dbReference type="RefSeq" id="XP_044959844.1">
    <property type="nucleotide sequence ID" value="XM_045103909.1"/>
</dbReference>
<protein>
    <recommendedName>
        <fullName evidence="2">WIYLD domain-containing protein</fullName>
    </recommendedName>
</protein>
<dbReference type="PANTHER" id="PTHR34271:SF1">
    <property type="entry name" value="NUCLEOLAR HISTONE METHYLTRANSFERASE-RELATED PROTEIN"/>
    <property type="match status" value="1"/>
</dbReference>
<reference evidence="3" key="2">
    <citation type="submission" date="2020-10" db="EMBL/GenBank/DDBJ databases">
        <authorList>
            <person name="Scholz U."/>
            <person name="Mascher M."/>
            <person name="Fiebig A."/>
        </authorList>
    </citation>
    <scope>NUCLEOTIDE SEQUENCE [LARGE SCALE GENOMIC DNA]</scope>
    <source>
        <strain evidence="3">cv. Morex</strain>
    </source>
</reference>